<dbReference type="GO" id="GO:0003700">
    <property type="term" value="F:DNA-binding transcription factor activity"/>
    <property type="evidence" value="ECO:0007669"/>
    <property type="project" value="InterPro"/>
</dbReference>
<evidence type="ECO:0000256" key="3">
    <source>
        <dbReference type="ARBA" id="ARBA00023163"/>
    </source>
</evidence>
<dbReference type="SMART" id="SM00866">
    <property type="entry name" value="UTRA"/>
    <property type="match status" value="1"/>
</dbReference>
<dbReference type="SUPFAM" id="SSF46785">
    <property type="entry name" value="Winged helix' DNA-binding domain"/>
    <property type="match status" value="1"/>
</dbReference>
<dbReference type="PANTHER" id="PTHR44846:SF17">
    <property type="entry name" value="GNTR-FAMILY TRANSCRIPTIONAL REGULATOR"/>
    <property type="match status" value="1"/>
</dbReference>
<keyword evidence="2" id="KW-0238">DNA-binding</keyword>
<organism evidence="5">
    <name type="scientific">Halalkalibacterium halodurans</name>
    <name type="common">Bacillus halodurans</name>
    <dbReference type="NCBI Taxonomy" id="86665"/>
    <lineage>
        <taxon>Bacteria</taxon>
        <taxon>Bacillati</taxon>
        <taxon>Bacillota</taxon>
        <taxon>Bacilli</taxon>
        <taxon>Bacillales</taxon>
        <taxon>Bacillaceae</taxon>
        <taxon>Halalkalibacterium (ex Joshi et al. 2022)</taxon>
    </lineage>
</organism>
<dbReference type="PRINTS" id="PR00035">
    <property type="entry name" value="HTHGNTR"/>
</dbReference>
<dbReference type="InterPro" id="IPR050679">
    <property type="entry name" value="Bact_HTH_transcr_reg"/>
</dbReference>
<dbReference type="Gene3D" id="3.40.1410.10">
    <property type="entry name" value="Chorismate lyase-like"/>
    <property type="match status" value="1"/>
</dbReference>
<name>A0A0M0KKA1_ALKHA</name>
<evidence type="ECO:0000259" key="4">
    <source>
        <dbReference type="PROSITE" id="PS50949"/>
    </source>
</evidence>
<comment type="caution">
    <text evidence="5">The sequence shown here is derived from an EMBL/GenBank/DDBJ whole genome shotgun (WGS) entry which is preliminary data.</text>
</comment>
<dbReference type="PANTHER" id="PTHR44846">
    <property type="entry name" value="MANNOSYL-D-GLYCERATE TRANSPORT/METABOLISM SYSTEM REPRESSOR MNGR-RELATED"/>
    <property type="match status" value="1"/>
</dbReference>
<keyword evidence="3" id="KW-0804">Transcription</keyword>
<dbReference type="InterPro" id="IPR000524">
    <property type="entry name" value="Tscrpt_reg_HTH_GntR"/>
</dbReference>
<evidence type="ECO:0000256" key="2">
    <source>
        <dbReference type="ARBA" id="ARBA00023125"/>
    </source>
</evidence>
<dbReference type="InterPro" id="IPR028978">
    <property type="entry name" value="Chorismate_lyase_/UTRA_dom_sf"/>
</dbReference>
<gene>
    <name evidence="5" type="ORF">AMD02_08020</name>
</gene>
<dbReference type="Pfam" id="PF07702">
    <property type="entry name" value="UTRA"/>
    <property type="match status" value="1"/>
</dbReference>
<dbReference type="EMBL" id="LILD01000001">
    <property type="protein sequence ID" value="KOO38818.1"/>
    <property type="molecule type" value="Genomic_DNA"/>
</dbReference>
<evidence type="ECO:0000313" key="5">
    <source>
        <dbReference type="EMBL" id="KOO38818.1"/>
    </source>
</evidence>
<proteinExistence type="predicted"/>
<dbReference type="GO" id="GO:0003677">
    <property type="term" value="F:DNA binding"/>
    <property type="evidence" value="ECO:0007669"/>
    <property type="project" value="UniProtKB-KW"/>
</dbReference>
<dbReference type="SMART" id="SM00345">
    <property type="entry name" value="HTH_GNTR"/>
    <property type="match status" value="1"/>
</dbReference>
<sequence length="242" mass="27849">MIKVDHRPLYLQVIDKLKHDMEAGVYEEGEKLPSEFELSKQLGVSRATLREALRLLEEEGVVVRRHGVGTFVHTKPLFSAGIEELYSVTDMIRHADMEPGTIFLSSYQIEATDDDKRRFQTDNLDQLMMIERVRTADGVPIVYCLDKLPAELIGQHSVHEINSILDHLESGSDRMITHAVTTIEPIGFHEKVSEILECEAETGLLLLKQMHYDQYDTPVLYSYNYFRADKFTFHVVRKRVKA</sequence>
<dbReference type="AlphaFoldDB" id="A0A0M0KKA1"/>
<dbReference type="SUPFAM" id="SSF64288">
    <property type="entry name" value="Chorismate lyase-like"/>
    <property type="match status" value="1"/>
</dbReference>
<dbReference type="GO" id="GO:0045892">
    <property type="term" value="P:negative regulation of DNA-templated transcription"/>
    <property type="evidence" value="ECO:0007669"/>
    <property type="project" value="TreeGrafter"/>
</dbReference>
<dbReference type="InterPro" id="IPR011663">
    <property type="entry name" value="UTRA"/>
</dbReference>
<reference evidence="5" key="1">
    <citation type="submission" date="2015-08" db="EMBL/GenBank/DDBJ databases">
        <title>Complete DNA Sequence of Pseudomonas syringae pv. actinidiae, the Causal Agent of Kiwifruit Canker Disease.</title>
        <authorList>
            <person name="Rikkerink E.H.A."/>
            <person name="Fineran P.C."/>
        </authorList>
    </citation>
    <scope>NUCLEOTIDE SEQUENCE</scope>
    <source>
        <strain evidence="5">DSM 13666</strain>
    </source>
</reference>
<keyword evidence="1" id="KW-0805">Transcription regulation</keyword>
<dbReference type="Pfam" id="PF00392">
    <property type="entry name" value="GntR"/>
    <property type="match status" value="1"/>
</dbReference>
<feature type="domain" description="HTH gntR-type" evidence="4">
    <location>
        <begin position="7"/>
        <end position="75"/>
    </location>
</feature>
<dbReference type="CDD" id="cd07377">
    <property type="entry name" value="WHTH_GntR"/>
    <property type="match status" value="1"/>
</dbReference>
<dbReference type="Gene3D" id="1.10.10.10">
    <property type="entry name" value="Winged helix-like DNA-binding domain superfamily/Winged helix DNA-binding domain"/>
    <property type="match status" value="1"/>
</dbReference>
<dbReference type="InterPro" id="IPR036388">
    <property type="entry name" value="WH-like_DNA-bd_sf"/>
</dbReference>
<protein>
    <submittedName>
        <fullName evidence="5">GntR family transcriptional regulator</fullName>
    </submittedName>
</protein>
<dbReference type="OMA" id="IRMRGDR"/>
<evidence type="ECO:0000256" key="1">
    <source>
        <dbReference type="ARBA" id="ARBA00023015"/>
    </source>
</evidence>
<dbReference type="PATRIC" id="fig|136160.3.peg.1933"/>
<dbReference type="RefSeq" id="WP_010898547.1">
    <property type="nucleotide sequence ID" value="NZ_CP040441.1"/>
</dbReference>
<dbReference type="PROSITE" id="PS50949">
    <property type="entry name" value="HTH_GNTR"/>
    <property type="match status" value="1"/>
</dbReference>
<dbReference type="InterPro" id="IPR036390">
    <property type="entry name" value="WH_DNA-bd_sf"/>
</dbReference>
<accession>A0A0M0KKA1</accession>
<dbReference type="GeneID" id="87597914"/>